<keyword evidence="4 7" id="KW-1133">Transmembrane helix</keyword>
<dbReference type="GO" id="GO:0016020">
    <property type="term" value="C:membrane"/>
    <property type="evidence" value="ECO:0007669"/>
    <property type="project" value="UniProtKB-SubCell"/>
</dbReference>
<organism evidence="9 10">
    <name type="scientific">Tilletia walkeri</name>
    <dbReference type="NCBI Taxonomy" id="117179"/>
    <lineage>
        <taxon>Eukaryota</taxon>
        <taxon>Fungi</taxon>
        <taxon>Dikarya</taxon>
        <taxon>Basidiomycota</taxon>
        <taxon>Ustilaginomycotina</taxon>
        <taxon>Exobasidiomycetes</taxon>
        <taxon>Tilletiales</taxon>
        <taxon>Tilletiaceae</taxon>
        <taxon>Tilletia</taxon>
    </lineage>
</organism>
<feature type="region of interest" description="Disordered" evidence="6">
    <location>
        <begin position="362"/>
        <end position="385"/>
    </location>
</feature>
<comment type="caution">
    <text evidence="9">The sequence shown here is derived from an EMBL/GenBank/DDBJ whole genome shotgun (WGS) entry which is preliminary data.</text>
</comment>
<feature type="region of interest" description="Disordered" evidence="6">
    <location>
        <begin position="1"/>
        <end position="38"/>
    </location>
</feature>
<sequence>MISTAGGGVWQIPPDRSTATPDFTLTPQQPQPQRRQSSSTLILPLFTPESSSQWWTASKHHHRRSASLIQPRRTAVIHTRRTSLIQSHLDNEDEEEDDEYLLPLPSPSTTTSTQPSPSSTPQPCHHRSSSLASFLGLRSRINQPIHSSSTSSTTALTSRFNWRRSSLSPPSSPAAPTRPSPPTSQSWTQRALPHLPALLILATIFTLSTTALVIALTSLPIHLPPSSAGLTHRLSHLTLTDIRALTTSLKEYARTGRAATVATDEVGDLNAGPLGLGLAKLHVLLVLSALFTWKQAFTIPGSIIMNVVFGALYGTSWGTLYTSLLTAFGGLCCYLLCSPLAPLIASLPGLKTPLHAIRTALDPDSAENSEHSEEQQQQGRPRMMNRTSSMLDIPRTRSSSNNWASLGTPQTYSYLLLLRLLPIIPYGITNIACSVLRTPILPFVLTLGLGSVPWNVLTCQVGELLEEVLSVALDVGTGEGGMGAVSGVKTIVGKVLWKKETMVKLGLVSLASVAPVVLGRMLQGKKKASPTAQRVEREPLLEMQDASQRRRSTPSLPVEEGGWTSSATAPLSPLIRPPKIAAPAPQHRPWWLDDDEEDLDDLEVEGEARGVYV</sequence>
<feature type="region of interest" description="Disordered" evidence="6">
    <location>
        <begin position="86"/>
        <end position="129"/>
    </location>
</feature>
<evidence type="ECO:0000256" key="7">
    <source>
        <dbReference type="SAM" id="Phobius"/>
    </source>
</evidence>
<feature type="compositionally biased region" description="Low complexity" evidence="6">
    <location>
        <begin position="107"/>
        <end position="123"/>
    </location>
</feature>
<feature type="compositionally biased region" description="Pro residues" evidence="6">
    <location>
        <begin position="170"/>
        <end position="182"/>
    </location>
</feature>
<feature type="region of interest" description="Disordered" evidence="6">
    <location>
        <begin position="161"/>
        <end position="188"/>
    </location>
</feature>
<proteinExistence type="predicted"/>
<protein>
    <recommendedName>
        <fullName evidence="8">VTT domain-containing protein</fullName>
    </recommendedName>
</protein>
<dbReference type="PANTHER" id="PTHR43220:SF21">
    <property type="entry name" value="TRANSMEMBRANE PROTEIN 41A"/>
    <property type="match status" value="1"/>
</dbReference>
<dbReference type="Proteomes" id="UP000078113">
    <property type="component" value="Unassembled WGS sequence"/>
</dbReference>
<evidence type="ECO:0000256" key="5">
    <source>
        <dbReference type="ARBA" id="ARBA00023136"/>
    </source>
</evidence>
<feature type="transmembrane region" description="Helical" evidence="7">
    <location>
        <begin position="303"/>
        <end position="321"/>
    </location>
</feature>
<evidence type="ECO:0000256" key="1">
    <source>
        <dbReference type="ARBA" id="ARBA00004141"/>
    </source>
</evidence>
<name>A0A8X7NC63_9BASI</name>
<dbReference type="EMBL" id="LWDG02000099">
    <property type="protein sequence ID" value="KAE8269331.1"/>
    <property type="molecule type" value="Genomic_DNA"/>
</dbReference>
<feature type="region of interest" description="Disordered" evidence="6">
    <location>
        <begin position="528"/>
        <end position="599"/>
    </location>
</feature>
<evidence type="ECO:0000256" key="3">
    <source>
        <dbReference type="ARBA" id="ARBA00022729"/>
    </source>
</evidence>
<evidence type="ECO:0000256" key="6">
    <source>
        <dbReference type="SAM" id="MobiDB-lite"/>
    </source>
</evidence>
<feature type="domain" description="VTT" evidence="8">
    <location>
        <begin position="299"/>
        <end position="463"/>
    </location>
</feature>
<keyword evidence="3" id="KW-0732">Signal</keyword>
<feature type="compositionally biased region" description="Polar residues" evidence="6">
    <location>
        <begin position="17"/>
        <end position="26"/>
    </location>
</feature>
<keyword evidence="2 7" id="KW-0812">Transmembrane</keyword>
<dbReference type="InterPro" id="IPR032816">
    <property type="entry name" value="VTT_dom"/>
</dbReference>
<keyword evidence="10" id="KW-1185">Reference proteome</keyword>
<feature type="compositionally biased region" description="Acidic residues" evidence="6">
    <location>
        <begin position="91"/>
        <end position="100"/>
    </location>
</feature>
<reference evidence="9" key="2">
    <citation type="journal article" date="2019" name="IMA Fungus">
        <title>Genome sequencing and comparison of five Tilletia species to identify candidate genes for the detection of regulated species infecting wheat.</title>
        <authorList>
            <person name="Nguyen H.D.T."/>
            <person name="Sultana T."/>
            <person name="Kesanakurti P."/>
            <person name="Hambleton S."/>
        </authorList>
    </citation>
    <scope>NUCLEOTIDE SEQUENCE</scope>
    <source>
        <strain evidence="9">DAOMC 236422</strain>
    </source>
</reference>
<dbReference type="InterPro" id="IPR045014">
    <property type="entry name" value="TM41A/B"/>
</dbReference>
<feature type="transmembrane region" description="Helical" evidence="7">
    <location>
        <begin position="195"/>
        <end position="216"/>
    </location>
</feature>
<comment type="subcellular location">
    <subcellularLocation>
        <location evidence="1">Membrane</location>
        <topology evidence="1">Multi-pass membrane protein</topology>
    </subcellularLocation>
</comment>
<reference evidence="9" key="1">
    <citation type="submission" date="2016-04" db="EMBL/GenBank/DDBJ databases">
        <authorList>
            <person name="Nguyen H.D."/>
            <person name="Samba Siva P."/>
            <person name="Cullis J."/>
            <person name="Levesque C.A."/>
            <person name="Hambleton S."/>
        </authorList>
    </citation>
    <scope>NUCLEOTIDE SEQUENCE</scope>
    <source>
        <strain evidence="9">DAOMC 236422</strain>
    </source>
</reference>
<gene>
    <name evidence="9" type="ORF">A4X09_0g3017</name>
</gene>
<dbReference type="PANTHER" id="PTHR43220">
    <property type="match status" value="1"/>
</dbReference>
<evidence type="ECO:0000259" key="8">
    <source>
        <dbReference type="Pfam" id="PF09335"/>
    </source>
</evidence>
<evidence type="ECO:0000313" key="10">
    <source>
        <dbReference type="Proteomes" id="UP000078113"/>
    </source>
</evidence>
<feature type="transmembrane region" description="Helical" evidence="7">
    <location>
        <begin position="327"/>
        <end position="350"/>
    </location>
</feature>
<accession>A0A8X7NC63</accession>
<dbReference type="AlphaFoldDB" id="A0A8X7NC63"/>
<evidence type="ECO:0000256" key="2">
    <source>
        <dbReference type="ARBA" id="ARBA00022692"/>
    </source>
</evidence>
<evidence type="ECO:0000313" key="9">
    <source>
        <dbReference type="EMBL" id="KAE8269331.1"/>
    </source>
</evidence>
<dbReference type="Pfam" id="PF09335">
    <property type="entry name" value="VTT_dom"/>
    <property type="match status" value="1"/>
</dbReference>
<evidence type="ECO:0000256" key="4">
    <source>
        <dbReference type="ARBA" id="ARBA00022989"/>
    </source>
</evidence>
<keyword evidence="5 7" id="KW-0472">Membrane</keyword>
<feature type="compositionally biased region" description="Low complexity" evidence="6">
    <location>
        <begin position="27"/>
        <end position="38"/>
    </location>
</feature>